<dbReference type="InterPro" id="IPR000146">
    <property type="entry name" value="FBPase_class-1"/>
</dbReference>
<reference evidence="15" key="1">
    <citation type="submission" date="2021-02" db="EMBL/GenBank/DDBJ databases">
        <authorList>
            <person name="Palmer J.M."/>
        </authorList>
    </citation>
    <scope>NUCLEOTIDE SEQUENCE</scope>
    <source>
        <strain evidence="15">SCRP734</strain>
    </source>
</reference>
<feature type="domain" description="Fructose-1-6-bisphosphatase class I N-terminal" evidence="13">
    <location>
        <begin position="12"/>
        <end position="199"/>
    </location>
</feature>
<keyword evidence="6" id="KW-0963">Cytoplasm</keyword>
<keyword evidence="7" id="KW-0479">Metal-binding</keyword>
<dbReference type="PROSITE" id="PS00124">
    <property type="entry name" value="FBPASE"/>
    <property type="match status" value="2"/>
</dbReference>
<evidence type="ECO:0000256" key="2">
    <source>
        <dbReference type="ARBA" id="ARBA00001946"/>
    </source>
</evidence>
<organism evidence="15 16">
    <name type="scientific">Phytophthora pseudosyringae</name>
    <dbReference type="NCBI Taxonomy" id="221518"/>
    <lineage>
        <taxon>Eukaryota</taxon>
        <taxon>Sar</taxon>
        <taxon>Stramenopiles</taxon>
        <taxon>Oomycota</taxon>
        <taxon>Peronosporomycetes</taxon>
        <taxon>Peronosporales</taxon>
        <taxon>Peronosporaceae</taxon>
        <taxon>Phytophthora</taxon>
    </lineage>
</organism>
<feature type="domain" description="Fructose-1-6-bisphosphatase class 1 C-terminal" evidence="14">
    <location>
        <begin position="208"/>
        <end position="330"/>
    </location>
</feature>
<sequence>MPIAEVDHSNPITLSRFILGEKEIQGNTDLSVLFSSIELACKVIASSVRRAGLTGLYGLDGSENATGDQVKKLDTLANDVFINSLKFSTKIEVMVSEEEVEPVCVENDSAGTKYCIAFDPLDGSSNIDCNVSTGTIFGIYHREATLQGGPKDILQPGKQLVAAGYCMYGSSTQLVLTWGKGVHCFTLDPTIGAFILSHKDMRIPENPKTIYSCNEGNYAHWDRACKAFVDECKNKPVPYNARYVGSMVSDIHRTILYGGIYLYPGSDKSKDGKLRLLYECNPMSFIMEQAGGASTTGTQRVLDLCPTHIHQRSPIFLGCKRDVQRVVELYEQYGQGNPSFDATQWLHDTADVAGLTSPSTCFNCADFQRRFTMPFANLLRRSHSSLRSLSPALAAHYRSSSSMASEVDHSNPITLSRFILAEKEIQGNGDLSVLFTSIELACKVIASSVRRAGLTGLYGLDGSENATGDQVKKLDVLANDIFVNSLKFSTKIEVMVSEEEEKPIIVDHESGGTKYCIAFDPLDGSSNIDCNVSTGTIFAIYQRDATSEGGYKDILQPGSKLVSAGYCMYGSSTQLVLTWGKGVHCFTLDPTIGAFILSHQDIRIPDEPKTIYSCNEGNYAHWDRATKAFVDECKTKPKPYAARYVGSMVSDIHRTILYGGIYLYPGSEKVKEGKLRLLYECNPMSFIMEQAGGMATTGTERILDLIPTDIHQRSPIFLGCKRDVERVLALHKEYSQA</sequence>
<dbReference type="GO" id="GO:0005829">
    <property type="term" value="C:cytosol"/>
    <property type="evidence" value="ECO:0007669"/>
    <property type="project" value="TreeGrafter"/>
</dbReference>
<evidence type="ECO:0000256" key="6">
    <source>
        <dbReference type="ARBA" id="ARBA00022490"/>
    </source>
</evidence>
<dbReference type="GO" id="GO:0030388">
    <property type="term" value="P:fructose 1,6-bisphosphate metabolic process"/>
    <property type="evidence" value="ECO:0007669"/>
    <property type="project" value="TreeGrafter"/>
</dbReference>
<dbReference type="InterPro" id="IPR020548">
    <property type="entry name" value="Fructose_bisphosphatase_AS"/>
</dbReference>
<evidence type="ECO:0000256" key="12">
    <source>
        <dbReference type="ARBA" id="ARBA00040159"/>
    </source>
</evidence>
<dbReference type="EMBL" id="JAGDFM010000155">
    <property type="protein sequence ID" value="KAG7384152.1"/>
    <property type="molecule type" value="Genomic_DNA"/>
</dbReference>
<dbReference type="FunFam" id="3.40.190.80:FF:000001">
    <property type="entry name" value="Fructose-1,6-bisphosphatase class 1"/>
    <property type="match status" value="2"/>
</dbReference>
<dbReference type="CDD" id="cd00354">
    <property type="entry name" value="FBPase"/>
    <property type="match status" value="2"/>
</dbReference>
<dbReference type="EC" id="3.1.3.11" evidence="5"/>
<feature type="domain" description="Fructose-1-6-bisphosphatase class 1 C-terminal" evidence="14">
    <location>
        <begin position="608"/>
        <end position="731"/>
    </location>
</feature>
<dbReference type="AlphaFoldDB" id="A0A8T1VRZ3"/>
<keyword evidence="8" id="KW-0378">Hydrolase</keyword>
<keyword evidence="16" id="KW-1185">Reference proteome</keyword>
<comment type="pathway">
    <text evidence="11">Carbohydrate biosynthesis.</text>
</comment>
<comment type="catalytic activity">
    <reaction evidence="1">
        <text>beta-D-fructose 1,6-bisphosphate + H2O = beta-D-fructose 6-phosphate + phosphate</text>
        <dbReference type="Rhea" id="RHEA:11064"/>
        <dbReference type="ChEBI" id="CHEBI:15377"/>
        <dbReference type="ChEBI" id="CHEBI:32966"/>
        <dbReference type="ChEBI" id="CHEBI:43474"/>
        <dbReference type="ChEBI" id="CHEBI:57634"/>
        <dbReference type="EC" id="3.1.3.11"/>
    </reaction>
</comment>
<keyword evidence="9" id="KW-0460">Magnesium</keyword>
<evidence type="ECO:0000256" key="4">
    <source>
        <dbReference type="ARBA" id="ARBA00010941"/>
    </source>
</evidence>
<evidence type="ECO:0000256" key="11">
    <source>
        <dbReference type="ARBA" id="ARBA00024331"/>
    </source>
</evidence>
<evidence type="ECO:0000256" key="7">
    <source>
        <dbReference type="ARBA" id="ARBA00022723"/>
    </source>
</evidence>
<comment type="caution">
    <text evidence="15">The sequence shown here is derived from an EMBL/GenBank/DDBJ whole genome shotgun (WGS) entry which is preliminary data.</text>
</comment>
<evidence type="ECO:0000256" key="9">
    <source>
        <dbReference type="ARBA" id="ARBA00022842"/>
    </source>
</evidence>
<accession>A0A8T1VRZ3</accession>
<evidence type="ECO:0000313" key="16">
    <source>
        <dbReference type="Proteomes" id="UP000694044"/>
    </source>
</evidence>
<dbReference type="OrthoDB" id="10256725at2759"/>
<comment type="similarity">
    <text evidence="4">Belongs to the FBPase class 1 family.</text>
</comment>
<dbReference type="GO" id="GO:0042132">
    <property type="term" value="F:fructose 1,6-bisphosphate 1-phosphatase activity"/>
    <property type="evidence" value="ECO:0007669"/>
    <property type="project" value="UniProtKB-EC"/>
</dbReference>
<evidence type="ECO:0000259" key="14">
    <source>
        <dbReference type="Pfam" id="PF18913"/>
    </source>
</evidence>
<dbReference type="GO" id="GO:0005986">
    <property type="term" value="P:sucrose biosynthetic process"/>
    <property type="evidence" value="ECO:0007669"/>
    <property type="project" value="TreeGrafter"/>
</dbReference>
<comment type="cofactor">
    <cofactor evidence="2">
        <name>Mg(2+)</name>
        <dbReference type="ChEBI" id="CHEBI:18420"/>
    </cofactor>
</comment>
<gene>
    <name evidence="15" type="primary">FBP1</name>
    <name evidence="15" type="ORF">PHYPSEUDO_002936</name>
</gene>
<protein>
    <recommendedName>
        <fullName evidence="12">Fructose-1,6-bisphosphatase, cytosolic</fullName>
        <ecNumber evidence="5">3.1.3.11</ecNumber>
    </recommendedName>
</protein>
<evidence type="ECO:0000259" key="13">
    <source>
        <dbReference type="Pfam" id="PF00316"/>
    </source>
</evidence>
<feature type="domain" description="Fructose-1-6-bisphosphatase class I N-terminal" evidence="13">
    <location>
        <begin position="413"/>
        <end position="599"/>
    </location>
</feature>
<dbReference type="FunFam" id="3.30.540.10:FF:000002">
    <property type="entry name" value="Fructose-1,6-bisphosphatase class 1"/>
    <property type="match status" value="2"/>
</dbReference>
<dbReference type="Proteomes" id="UP000694044">
    <property type="component" value="Unassembled WGS sequence"/>
</dbReference>
<dbReference type="GO" id="GO:0006094">
    <property type="term" value="P:gluconeogenesis"/>
    <property type="evidence" value="ECO:0007669"/>
    <property type="project" value="TreeGrafter"/>
</dbReference>
<proteinExistence type="inferred from homology"/>
<evidence type="ECO:0000313" key="15">
    <source>
        <dbReference type="EMBL" id="KAG7384152.1"/>
    </source>
</evidence>
<name>A0A8T1VRZ3_9STRA</name>
<keyword evidence="10" id="KW-0119">Carbohydrate metabolism</keyword>
<evidence type="ECO:0000256" key="3">
    <source>
        <dbReference type="ARBA" id="ARBA00004496"/>
    </source>
</evidence>
<dbReference type="GO" id="GO:0006002">
    <property type="term" value="P:fructose 6-phosphate metabolic process"/>
    <property type="evidence" value="ECO:0007669"/>
    <property type="project" value="TreeGrafter"/>
</dbReference>
<dbReference type="InterPro" id="IPR044015">
    <property type="entry name" value="FBPase_C_dom"/>
</dbReference>
<comment type="subcellular location">
    <subcellularLocation>
        <location evidence="3">Cytoplasm</location>
    </subcellularLocation>
</comment>
<dbReference type="Pfam" id="PF00316">
    <property type="entry name" value="FBPase"/>
    <property type="match status" value="2"/>
</dbReference>
<dbReference type="HAMAP" id="MF_01855">
    <property type="entry name" value="FBPase_class1"/>
    <property type="match status" value="2"/>
</dbReference>
<evidence type="ECO:0000256" key="5">
    <source>
        <dbReference type="ARBA" id="ARBA00013093"/>
    </source>
</evidence>
<dbReference type="Pfam" id="PF18913">
    <property type="entry name" value="FBPase_C"/>
    <property type="match status" value="2"/>
</dbReference>
<dbReference type="PANTHER" id="PTHR11556">
    <property type="entry name" value="FRUCTOSE-1,6-BISPHOSPHATASE-RELATED"/>
    <property type="match status" value="1"/>
</dbReference>
<dbReference type="InterPro" id="IPR033391">
    <property type="entry name" value="FBPase_N"/>
</dbReference>
<dbReference type="NCBIfam" id="NF006778">
    <property type="entry name" value="PRK09293.1-1"/>
    <property type="match status" value="2"/>
</dbReference>
<dbReference type="PANTHER" id="PTHR11556:SF41">
    <property type="entry name" value="FRUCTOSE-1,6-BISPHOSPHATASE, CYTOSOLIC"/>
    <property type="match status" value="1"/>
</dbReference>
<evidence type="ECO:0000256" key="8">
    <source>
        <dbReference type="ARBA" id="ARBA00022801"/>
    </source>
</evidence>
<dbReference type="GO" id="GO:0046872">
    <property type="term" value="F:metal ion binding"/>
    <property type="evidence" value="ECO:0007669"/>
    <property type="project" value="UniProtKB-KW"/>
</dbReference>
<evidence type="ECO:0000256" key="1">
    <source>
        <dbReference type="ARBA" id="ARBA00001273"/>
    </source>
</evidence>
<evidence type="ECO:0000256" key="10">
    <source>
        <dbReference type="ARBA" id="ARBA00023277"/>
    </source>
</evidence>
<dbReference type="GO" id="GO:0006000">
    <property type="term" value="P:fructose metabolic process"/>
    <property type="evidence" value="ECO:0007669"/>
    <property type="project" value="TreeGrafter"/>
</dbReference>